<keyword evidence="2" id="KW-1185">Reference proteome</keyword>
<comment type="caution">
    <text evidence="1">The sequence shown here is derived from an EMBL/GenBank/DDBJ whole genome shotgun (WGS) entry which is preliminary data.</text>
</comment>
<dbReference type="Proteomes" id="UP000800981">
    <property type="component" value="Unassembled WGS sequence"/>
</dbReference>
<protein>
    <submittedName>
        <fullName evidence="1">Uncharacterized protein</fullName>
    </submittedName>
</protein>
<gene>
    <name evidence="1" type="ORF">G9H71_07610</name>
</gene>
<dbReference type="EMBL" id="JAANNP010000002">
    <property type="protein sequence ID" value="NHC13646.1"/>
    <property type="molecule type" value="Genomic_DNA"/>
</dbReference>
<sequence length="50" mass="5234">MIRLPSALLGAPSPAVDRPPLWAGLGLPTGHDAPAAAYPSISDLPAWRWC</sequence>
<organism evidence="1 2">
    <name type="scientific">Motilibacter deserti</name>
    <dbReference type="NCBI Taxonomy" id="2714956"/>
    <lineage>
        <taxon>Bacteria</taxon>
        <taxon>Bacillati</taxon>
        <taxon>Actinomycetota</taxon>
        <taxon>Actinomycetes</taxon>
        <taxon>Motilibacterales</taxon>
        <taxon>Motilibacteraceae</taxon>
        <taxon>Motilibacter</taxon>
    </lineage>
</organism>
<accession>A0ABX0GRZ4</accession>
<name>A0ABX0GRZ4_9ACTN</name>
<evidence type="ECO:0000313" key="2">
    <source>
        <dbReference type="Proteomes" id="UP000800981"/>
    </source>
</evidence>
<reference evidence="1 2" key="1">
    <citation type="submission" date="2020-03" db="EMBL/GenBank/DDBJ databases">
        <title>Two novel Motilibacter sp.</title>
        <authorList>
            <person name="Liu S."/>
        </authorList>
    </citation>
    <scope>NUCLEOTIDE SEQUENCE [LARGE SCALE GENOMIC DNA]</scope>
    <source>
        <strain evidence="1 2">E257</strain>
    </source>
</reference>
<evidence type="ECO:0000313" key="1">
    <source>
        <dbReference type="EMBL" id="NHC13646.1"/>
    </source>
</evidence>
<proteinExistence type="predicted"/>
<dbReference type="RefSeq" id="WP_166280296.1">
    <property type="nucleotide sequence ID" value="NZ_JAANNP010000002.1"/>
</dbReference>